<proteinExistence type="predicted"/>
<gene>
    <name evidence="1" type="ORF">DSM106972_083480</name>
</gene>
<evidence type="ECO:0000313" key="1">
    <source>
        <dbReference type="EMBL" id="RUS97611.1"/>
    </source>
</evidence>
<dbReference type="Proteomes" id="UP000271624">
    <property type="component" value="Unassembled WGS sequence"/>
</dbReference>
<evidence type="ECO:0000313" key="2">
    <source>
        <dbReference type="Proteomes" id="UP000271624"/>
    </source>
</evidence>
<protein>
    <submittedName>
        <fullName evidence="1">Uncharacterized protein</fullName>
    </submittedName>
</protein>
<dbReference type="OrthoDB" id="9905557at2"/>
<comment type="caution">
    <text evidence="1">The sequence shown here is derived from an EMBL/GenBank/DDBJ whole genome shotgun (WGS) entry which is preliminary data.</text>
</comment>
<dbReference type="EMBL" id="RSCL01000031">
    <property type="protein sequence ID" value="RUS97611.1"/>
    <property type="molecule type" value="Genomic_DNA"/>
</dbReference>
<keyword evidence="2" id="KW-1185">Reference proteome</keyword>
<dbReference type="AlphaFoldDB" id="A0A433UUS8"/>
<accession>A0A433UUS8</accession>
<sequence>MNQDNLIYLKNLFSNGFFGAVSLGMNFTQVRALLGEPTFEYQYCTEHLELFYGNIQFSFRGQVLSEICWVPNHLTYNIDLPSVGSKAIDPWIIWNGLTLIEAESELMCNGIEFRKVTVPKYLTFESDSVIELITICNARLIFRGYLNWFLEKFSLSSQFKMDTSKEVFLEYYNY</sequence>
<name>A0A433UUS8_9CYAN</name>
<dbReference type="RefSeq" id="WP_127086380.1">
    <property type="nucleotide sequence ID" value="NZ_RSCL01000031.1"/>
</dbReference>
<organism evidence="1 2">
    <name type="scientific">Dulcicalothrix desertica PCC 7102</name>
    <dbReference type="NCBI Taxonomy" id="232991"/>
    <lineage>
        <taxon>Bacteria</taxon>
        <taxon>Bacillati</taxon>
        <taxon>Cyanobacteriota</taxon>
        <taxon>Cyanophyceae</taxon>
        <taxon>Nostocales</taxon>
        <taxon>Calotrichaceae</taxon>
        <taxon>Dulcicalothrix</taxon>
    </lineage>
</organism>
<reference evidence="1" key="1">
    <citation type="submission" date="2018-12" db="EMBL/GenBank/DDBJ databases">
        <authorList>
            <person name="Will S."/>
            <person name="Neumann-Schaal M."/>
            <person name="Henke P."/>
        </authorList>
    </citation>
    <scope>NUCLEOTIDE SEQUENCE</scope>
    <source>
        <strain evidence="1">PCC 7102</strain>
    </source>
</reference>
<reference evidence="1" key="2">
    <citation type="journal article" date="2019" name="Genome Biol. Evol.">
        <title>Day and night: Metabolic profiles and evolutionary relationships of six axenic non-marine cyanobacteria.</title>
        <authorList>
            <person name="Will S.E."/>
            <person name="Henke P."/>
            <person name="Boedeker C."/>
            <person name="Huang S."/>
            <person name="Brinkmann H."/>
            <person name="Rohde M."/>
            <person name="Jarek M."/>
            <person name="Friedl T."/>
            <person name="Seufert S."/>
            <person name="Schumacher M."/>
            <person name="Overmann J."/>
            <person name="Neumann-Schaal M."/>
            <person name="Petersen J."/>
        </authorList>
    </citation>
    <scope>NUCLEOTIDE SEQUENCE [LARGE SCALE GENOMIC DNA]</scope>
    <source>
        <strain evidence="1">PCC 7102</strain>
    </source>
</reference>